<sequence length="153" mass="17561">MKPNDIERVGNTKTLITDSYVLFAVVSPKEKCGGSTVEKHINALISLIKLEDGKKNPKVRALGSKLVTKAGTTYDYVVAQGFWLSRRIFETYCQLSRRSRDKMTKLAPENSILRFITAFYKMKLNELFSRTNAVYPLLIDFKIQLCPTHFTRY</sequence>
<comment type="caution">
    <text evidence="1">The sequence shown here is derived from an EMBL/GenBank/DDBJ whole genome shotgun (WGS) entry which is preliminary data.</text>
</comment>
<dbReference type="OrthoDB" id="2400069at2759"/>
<gene>
    <name evidence="1" type="ORF">BB560_005666</name>
</gene>
<evidence type="ECO:0000313" key="1">
    <source>
        <dbReference type="EMBL" id="PVU98461.1"/>
    </source>
</evidence>
<dbReference type="AlphaFoldDB" id="A0A2T9Z1K6"/>
<keyword evidence="2" id="KW-1185">Reference proteome</keyword>
<evidence type="ECO:0000313" key="2">
    <source>
        <dbReference type="Proteomes" id="UP000245609"/>
    </source>
</evidence>
<name>A0A2T9Z1K6_9FUNG</name>
<organism evidence="1 2">
    <name type="scientific">Smittium megazygosporum</name>
    <dbReference type="NCBI Taxonomy" id="133381"/>
    <lineage>
        <taxon>Eukaryota</taxon>
        <taxon>Fungi</taxon>
        <taxon>Fungi incertae sedis</taxon>
        <taxon>Zoopagomycota</taxon>
        <taxon>Kickxellomycotina</taxon>
        <taxon>Harpellomycetes</taxon>
        <taxon>Harpellales</taxon>
        <taxon>Legeriomycetaceae</taxon>
        <taxon>Smittium</taxon>
    </lineage>
</organism>
<accession>A0A2T9Z1K6</accession>
<protein>
    <submittedName>
        <fullName evidence="1">Uncharacterized protein</fullName>
    </submittedName>
</protein>
<proteinExistence type="predicted"/>
<reference evidence="1 2" key="1">
    <citation type="journal article" date="2018" name="MBio">
        <title>Comparative Genomics Reveals the Core Gene Toolbox for the Fungus-Insect Symbiosis.</title>
        <authorList>
            <person name="Wang Y."/>
            <person name="Stata M."/>
            <person name="Wang W."/>
            <person name="Stajich J.E."/>
            <person name="White M.M."/>
            <person name="Moncalvo J.M."/>
        </authorList>
    </citation>
    <scope>NUCLEOTIDE SEQUENCE [LARGE SCALE GENOMIC DNA]</scope>
    <source>
        <strain evidence="1 2">SC-DP-2</strain>
    </source>
</reference>
<dbReference type="EMBL" id="MBFS01002374">
    <property type="protein sequence ID" value="PVU98461.1"/>
    <property type="molecule type" value="Genomic_DNA"/>
</dbReference>
<dbReference type="Proteomes" id="UP000245609">
    <property type="component" value="Unassembled WGS sequence"/>
</dbReference>
<dbReference type="STRING" id="133381.A0A2T9Z1K6"/>